<evidence type="ECO:0000256" key="10">
    <source>
        <dbReference type="ARBA" id="ARBA00023242"/>
    </source>
</evidence>
<dbReference type="PROSITE" id="PS50157">
    <property type="entry name" value="ZINC_FINGER_C2H2_2"/>
    <property type="match status" value="4"/>
</dbReference>
<evidence type="ECO:0000313" key="15">
    <source>
        <dbReference type="Ensembl" id="ENSMODP00000004018.3"/>
    </source>
</evidence>
<dbReference type="FunFam" id="3.30.160.60:FF:001100">
    <property type="entry name" value="Zinc finger protein 184"/>
    <property type="match status" value="1"/>
</dbReference>
<feature type="domain" description="C2H2-type" evidence="13">
    <location>
        <begin position="308"/>
        <end position="335"/>
    </location>
</feature>
<evidence type="ECO:0000256" key="6">
    <source>
        <dbReference type="ARBA" id="ARBA00022771"/>
    </source>
</evidence>
<feature type="compositionally biased region" description="Polar residues" evidence="12">
    <location>
        <begin position="191"/>
        <end position="205"/>
    </location>
</feature>
<dbReference type="FunFam" id="3.30.160.60:FF:000944">
    <property type="entry name" value="zinc finger protein 232 isoform X1"/>
    <property type="match status" value="1"/>
</dbReference>
<evidence type="ECO:0000256" key="9">
    <source>
        <dbReference type="ARBA" id="ARBA00023163"/>
    </source>
</evidence>
<reference evidence="15" key="3">
    <citation type="submission" date="2025-09" db="UniProtKB">
        <authorList>
            <consortium name="Ensembl"/>
        </authorList>
    </citation>
    <scope>IDENTIFICATION</scope>
</reference>
<evidence type="ECO:0000259" key="14">
    <source>
        <dbReference type="PROSITE" id="PS50804"/>
    </source>
</evidence>
<dbReference type="PROSITE" id="PS50804">
    <property type="entry name" value="SCAN_BOX"/>
    <property type="match status" value="1"/>
</dbReference>
<dbReference type="Pfam" id="PF02023">
    <property type="entry name" value="SCAN"/>
    <property type="match status" value="1"/>
</dbReference>
<reference evidence="15 16" key="1">
    <citation type="journal article" date="2007" name="Nature">
        <title>Genome of the marsupial Monodelphis domestica reveals innovation in non-coding sequences.</title>
        <authorList>
            <person name="Mikkelsen T.S."/>
            <person name="Wakefield M.J."/>
            <person name="Aken B."/>
            <person name="Amemiya C.T."/>
            <person name="Chang J.L."/>
            <person name="Duke S."/>
            <person name="Garber M."/>
            <person name="Gentles A.J."/>
            <person name="Goodstadt L."/>
            <person name="Heger A."/>
            <person name="Jurka J."/>
            <person name="Kamal M."/>
            <person name="Mauceli E."/>
            <person name="Searle S.M."/>
            <person name="Sharpe T."/>
            <person name="Baker M.L."/>
            <person name="Batzer M.A."/>
            <person name="Benos P.V."/>
            <person name="Belov K."/>
            <person name="Clamp M."/>
            <person name="Cook A."/>
            <person name="Cuff J."/>
            <person name="Das R."/>
            <person name="Davidow L."/>
            <person name="Deakin J.E."/>
            <person name="Fazzari M.J."/>
            <person name="Glass J.L."/>
            <person name="Grabherr M."/>
            <person name="Greally J.M."/>
            <person name="Gu W."/>
            <person name="Hore T.A."/>
            <person name="Huttley G.A."/>
            <person name="Kleber M."/>
            <person name="Jirtle R.L."/>
            <person name="Koina E."/>
            <person name="Lee J.T."/>
            <person name="Mahony S."/>
            <person name="Marra M.A."/>
            <person name="Miller R.D."/>
            <person name="Nicholls R.D."/>
            <person name="Oda M."/>
            <person name="Papenfuss A.T."/>
            <person name="Parra Z.E."/>
            <person name="Pollock D.D."/>
            <person name="Ray D.A."/>
            <person name="Schein J.E."/>
            <person name="Speed T.P."/>
            <person name="Thompson K."/>
            <person name="VandeBerg J.L."/>
            <person name="Wade C.M."/>
            <person name="Walker J.A."/>
            <person name="Waters P.D."/>
            <person name="Webber C."/>
            <person name="Weidman J.R."/>
            <person name="Xie X."/>
            <person name="Zody M.C."/>
            <person name="Baldwin J."/>
            <person name="Abdouelleil A."/>
            <person name="Abdulkadir J."/>
            <person name="Abebe A."/>
            <person name="Abera B."/>
            <person name="Abreu J."/>
            <person name="Acer S.C."/>
            <person name="Aftuck L."/>
            <person name="Alexander A."/>
            <person name="An P."/>
            <person name="Anderson E."/>
            <person name="Anderson S."/>
            <person name="Arachi H."/>
            <person name="Azer M."/>
            <person name="Bachantsang P."/>
            <person name="Barry A."/>
            <person name="Bayul T."/>
            <person name="Berlin A."/>
            <person name="Bessette D."/>
            <person name="Bloom T."/>
            <person name="Bloom T."/>
            <person name="Boguslavskiy L."/>
            <person name="Bonnet C."/>
            <person name="Boukhgalter B."/>
            <person name="Bourzgui I."/>
            <person name="Brown A."/>
            <person name="Cahill P."/>
            <person name="Channer S."/>
            <person name="Cheshatsang Y."/>
            <person name="Chuda L."/>
            <person name="Citroen M."/>
            <person name="Collymore A."/>
            <person name="Cooke P."/>
            <person name="Costello M."/>
            <person name="D'Aco K."/>
            <person name="Daza R."/>
            <person name="De Haan G."/>
            <person name="DeGray S."/>
            <person name="DeMaso C."/>
            <person name="Dhargay N."/>
            <person name="Dooley K."/>
            <person name="Dooley E."/>
            <person name="Doricent M."/>
            <person name="Dorje P."/>
            <person name="Dorjee K."/>
            <person name="Dupes A."/>
            <person name="Elong R."/>
            <person name="Falk J."/>
            <person name="Farina A."/>
            <person name="Faro S."/>
            <person name="Ferguson D."/>
            <person name="Fisher S."/>
            <person name="Foley C.D."/>
            <person name="Franke A."/>
            <person name="Friedrich D."/>
            <person name="Gadbois L."/>
            <person name="Gearin G."/>
            <person name="Gearin C.R."/>
            <person name="Giannoukos G."/>
            <person name="Goode T."/>
            <person name="Graham J."/>
            <person name="Grandbois E."/>
            <person name="Grewal S."/>
            <person name="Gyaltsen K."/>
            <person name="Hafez N."/>
            <person name="Hagos B."/>
            <person name="Hall J."/>
            <person name="Henson C."/>
            <person name="Hollinger A."/>
            <person name="Honan T."/>
            <person name="Huard M.D."/>
            <person name="Hughes L."/>
            <person name="Hurhula B."/>
            <person name="Husby M.E."/>
            <person name="Kamat A."/>
            <person name="Kanga B."/>
            <person name="Kashin S."/>
            <person name="Khazanovich D."/>
            <person name="Kisner P."/>
            <person name="Lance K."/>
            <person name="Lara M."/>
            <person name="Lee W."/>
            <person name="Lennon N."/>
            <person name="Letendre F."/>
            <person name="LeVine R."/>
            <person name="Lipovsky A."/>
            <person name="Liu X."/>
            <person name="Liu J."/>
            <person name="Liu S."/>
            <person name="Lokyitsang T."/>
            <person name="Lokyitsang Y."/>
            <person name="Lubonja R."/>
            <person name="Lui A."/>
            <person name="MacDonald P."/>
            <person name="Magnisalis V."/>
            <person name="Maru K."/>
            <person name="Matthews C."/>
            <person name="McCusker W."/>
            <person name="McDonough S."/>
            <person name="Mehta T."/>
            <person name="Meldrim J."/>
            <person name="Meneus L."/>
            <person name="Mihai O."/>
            <person name="Mihalev A."/>
            <person name="Mihova T."/>
            <person name="Mittelman R."/>
            <person name="Mlenga V."/>
            <person name="Montmayeur A."/>
            <person name="Mulrain L."/>
            <person name="Navidi A."/>
            <person name="Naylor J."/>
            <person name="Negash T."/>
            <person name="Nguyen T."/>
            <person name="Nguyen N."/>
            <person name="Nicol R."/>
            <person name="Norbu C."/>
            <person name="Norbu N."/>
            <person name="Novod N."/>
            <person name="O'Neill B."/>
            <person name="Osman S."/>
            <person name="Markiewicz E."/>
            <person name="Oyono O.L."/>
            <person name="Patti C."/>
            <person name="Phunkhang P."/>
            <person name="Pierre F."/>
            <person name="Priest M."/>
            <person name="Raghuraman S."/>
            <person name="Rege F."/>
            <person name="Reyes R."/>
            <person name="Rise C."/>
            <person name="Rogov P."/>
            <person name="Ross K."/>
            <person name="Ryan E."/>
            <person name="Settipalli S."/>
            <person name="Shea T."/>
            <person name="Sherpa N."/>
            <person name="Shi L."/>
            <person name="Shih D."/>
            <person name="Sparrow T."/>
            <person name="Spaulding J."/>
            <person name="Stalker J."/>
            <person name="Stange-Thomann N."/>
            <person name="Stavropoulos S."/>
            <person name="Stone C."/>
            <person name="Strader C."/>
            <person name="Tesfaye S."/>
            <person name="Thomson T."/>
            <person name="Thoulutsang Y."/>
            <person name="Thoulutsang D."/>
            <person name="Topham K."/>
            <person name="Topping I."/>
            <person name="Tsamla T."/>
            <person name="Vassiliev H."/>
            <person name="Vo A."/>
            <person name="Wangchuk T."/>
            <person name="Wangdi T."/>
            <person name="Weiand M."/>
            <person name="Wilkinson J."/>
            <person name="Wilson A."/>
            <person name="Yadav S."/>
            <person name="Young G."/>
            <person name="Yu Q."/>
            <person name="Zembek L."/>
            <person name="Zhong D."/>
            <person name="Zimmer A."/>
            <person name="Zwirko Z."/>
            <person name="Jaffe D.B."/>
            <person name="Alvarez P."/>
            <person name="Brockman W."/>
            <person name="Butler J."/>
            <person name="Chin C."/>
            <person name="Gnerre S."/>
            <person name="MacCallum I."/>
            <person name="Graves J.A."/>
            <person name="Ponting C.P."/>
            <person name="Breen M."/>
            <person name="Samollow P.B."/>
            <person name="Lander E.S."/>
            <person name="Lindblad-Toh K."/>
        </authorList>
    </citation>
    <scope>NUCLEOTIDE SEQUENCE [LARGE SCALE GENOMIC DNA]</scope>
</reference>
<dbReference type="Proteomes" id="UP000002280">
    <property type="component" value="Chromosome 2"/>
</dbReference>
<dbReference type="FunFam" id="3.30.160.60:FF:002343">
    <property type="entry name" value="Zinc finger protein 33A"/>
    <property type="match status" value="1"/>
</dbReference>
<dbReference type="SMART" id="SM00355">
    <property type="entry name" value="ZnF_C2H2"/>
    <property type="match status" value="4"/>
</dbReference>
<feature type="domain" description="C2H2-type" evidence="13">
    <location>
        <begin position="252"/>
        <end position="279"/>
    </location>
</feature>
<evidence type="ECO:0000256" key="5">
    <source>
        <dbReference type="ARBA" id="ARBA00022737"/>
    </source>
</evidence>
<keyword evidence="5" id="KW-0677">Repeat</keyword>
<feature type="domain" description="SCAN box" evidence="14">
    <location>
        <begin position="51"/>
        <end position="133"/>
    </location>
</feature>
<feature type="region of interest" description="Disordered" evidence="12">
    <location>
        <begin position="185"/>
        <end position="213"/>
    </location>
</feature>
<dbReference type="Bgee" id="ENSMODG00000003288">
    <property type="expression patterns" value="Expressed in uterus and 21 other cell types or tissues"/>
</dbReference>
<dbReference type="SUPFAM" id="SSF57667">
    <property type="entry name" value="beta-beta-alpha zinc fingers"/>
    <property type="match status" value="2"/>
</dbReference>
<evidence type="ECO:0000256" key="1">
    <source>
        <dbReference type="ARBA" id="ARBA00003767"/>
    </source>
</evidence>
<proteinExistence type="inferred from homology"/>
<feature type="domain" description="C2H2-type" evidence="13">
    <location>
        <begin position="280"/>
        <end position="307"/>
    </location>
</feature>
<evidence type="ECO:0000256" key="8">
    <source>
        <dbReference type="ARBA" id="ARBA00023015"/>
    </source>
</evidence>
<dbReference type="KEGG" id="mdo:103093941"/>
<keyword evidence="16" id="KW-1185">Reference proteome</keyword>
<dbReference type="FunFam" id="1.10.4020.10:FF:000001">
    <property type="entry name" value="zinc finger protein 263 isoform X1"/>
    <property type="match status" value="1"/>
</dbReference>
<dbReference type="Gene3D" id="1.10.4020.10">
    <property type="entry name" value="DNA breaking-rejoining enzymes"/>
    <property type="match status" value="1"/>
</dbReference>
<dbReference type="AlphaFoldDB" id="F7EG80"/>
<keyword evidence="9" id="KW-0804">Transcription</keyword>
<dbReference type="GO" id="GO:0006357">
    <property type="term" value="P:regulation of transcription by RNA polymerase II"/>
    <property type="evidence" value="ECO:0000318"/>
    <property type="project" value="GO_Central"/>
</dbReference>
<organism evidence="15 16">
    <name type="scientific">Monodelphis domestica</name>
    <name type="common">Gray short-tailed opossum</name>
    <dbReference type="NCBI Taxonomy" id="13616"/>
    <lineage>
        <taxon>Eukaryota</taxon>
        <taxon>Metazoa</taxon>
        <taxon>Chordata</taxon>
        <taxon>Craniata</taxon>
        <taxon>Vertebrata</taxon>
        <taxon>Euteleostomi</taxon>
        <taxon>Mammalia</taxon>
        <taxon>Metatheria</taxon>
        <taxon>Didelphimorphia</taxon>
        <taxon>Didelphidae</taxon>
        <taxon>Monodelphis</taxon>
    </lineage>
</organism>
<keyword evidence="8" id="KW-0805">Transcription regulation</keyword>
<dbReference type="FunCoup" id="F7EG80">
    <property type="interactions" value="1902"/>
</dbReference>
<dbReference type="Ensembl" id="ENSMODT00000004104.3">
    <property type="protein sequence ID" value="ENSMODP00000004018.3"/>
    <property type="gene ID" value="ENSMODG00000003288.3"/>
</dbReference>
<keyword evidence="10" id="KW-0539">Nucleus</keyword>
<dbReference type="OMA" id="VAQIFKY"/>
<dbReference type="Gene3D" id="3.30.160.60">
    <property type="entry name" value="Classic Zinc Finger"/>
    <property type="match status" value="4"/>
</dbReference>
<name>F7EG80_MONDO</name>
<evidence type="ECO:0000259" key="13">
    <source>
        <dbReference type="PROSITE" id="PS50157"/>
    </source>
</evidence>
<dbReference type="GO" id="GO:0000978">
    <property type="term" value="F:RNA polymerase II cis-regulatory region sequence-specific DNA binding"/>
    <property type="evidence" value="ECO:0000318"/>
    <property type="project" value="GO_Central"/>
</dbReference>
<evidence type="ECO:0000256" key="4">
    <source>
        <dbReference type="ARBA" id="ARBA00022723"/>
    </source>
</evidence>
<dbReference type="PROSITE" id="PS00028">
    <property type="entry name" value="ZINC_FINGER_C2H2_1"/>
    <property type="match status" value="4"/>
</dbReference>
<evidence type="ECO:0000313" key="16">
    <source>
        <dbReference type="Proteomes" id="UP000002280"/>
    </source>
</evidence>
<dbReference type="InterPro" id="IPR036236">
    <property type="entry name" value="Znf_C2H2_sf"/>
</dbReference>
<comment type="similarity">
    <text evidence="3">Belongs to the krueppel C2H2-type zinc-finger protein family.</text>
</comment>
<dbReference type="GO" id="GO:0005634">
    <property type="term" value="C:nucleus"/>
    <property type="evidence" value="ECO:0007669"/>
    <property type="project" value="UniProtKB-SubCell"/>
</dbReference>
<dbReference type="InParanoid" id="F7EG80"/>
<dbReference type="GeneTree" id="ENSGT00940000161396"/>
<sequence length="371" mass="43063">MSAVLSEDSVLISPSLTEKESILRVKIEEDHTYGQGSSVHWNRRHGPEIFRQQFRQFGYQDSPGPREALSQLRQLCRLWLRPERHTKEQILELLVLEQFLTILPKELQTWVREHHPENGEEAVTILEDLERELDEPGHQVSFSGQAQEDFIEEMESQETTEESSNIRPLPMENELKWEAWEFHPLRHSDGDPQTENGKSSSNQEIYSGIEPQDDISGTLNIDVAQIFKYGEIYQREVRFERKQGNPSRKKQHKCDECGKLFSQSSALILHQRIHSGEKPYECDECGKAFSRSSILIQHQRIHTGEKPYKCHECGKAFSQNSGLINHQRIHTGEKPYECSECGKAYSQSSNLFRHQRRHSGEKILSMCKNIL</sequence>
<evidence type="ECO:0000256" key="3">
    <source>
        <dbReference type="ARBA" id="ARBA00006991"/>
    </source>
</evidence>
<dbReference type="eggNOG" id="KOG1721">
    <property type="taxonomic scope" value="Eukaryota"/>
</dbReference>
<evidence type="ECO:0000256" key="7">
    <source>
        <dbReference type="ARBA" id="ARBA00022833"/>
    </source>
</evidence>
<dbReference type="FunFam" id="3.30.160.60:FF:000824">
    <property type="entry name" value="Zinc finger protein 184"/>
    <property type="match status" value="1"/>
</dbReference>
<evidence type="ECO:0000256" key="2">
    <source>
        <dbReference type="ARBA" id="ARBA00004123"/>
    </source>
</evidence>
<dbReference type="InterPro" id="IPR003309">
    <property type="entry name" value="SCAN_dom"/>
</dbReference>
<dbReference type="SUPFAM" id="SSF47353">
    <property type="entry name" value="Retrovirus capsid dimerization domain-like"/>
    <property type="match status" value="1"/>
</dbReference>
<keyword evidence="6 11" id="KW-0863">Zinc-finger</keyword>
<dbReference type="InterPro" id="IPR013087">
    <property type="entry name" value="Znf_C2H2_type"/>
</dbReference>
<protein>
    <submittedName>
        <fullName evidence="15">Zinc finger protein 24</fullName>
    </submittedName>
</protein>
<dbReference type="PANTHER" id="PTHR23226:SF127">
    <property type="entry name" value="ZINC FINGER PROTEIN 24"/>
    <property type="match status" value="1"/>
</dbReference>
<keyword evidence="7" id="KW-0862">Zinc</keyword>
<reference evidence="15" key="2">
    <citation type="submission" date="2025-08" db="UniProtKB">
        <authorList>
            <consortium name="Ensembl"/>
        </authorList>
    </citation>
    <scope>IDENTIFICATION</scope>
</reference>
<dbReference type="Pfam" id="PF00096">
    <property type="entry name" value="zf-C2H2"/>
    <property type="match status" value="4"/>
</dbReference>
<comment type="subcellular location">
    <subcellularLocation>
        <location evidence="2">Nucleus</location>
    </subcellularLocation>
</comment>
<dbReference type="HOGENOM" id="CLU_002678_49_3_1"/>
<evidence type="ECO:0000256" key="12">
    <source>
        <dbReference type="SAM" id="MobiDB-lite"/>
    </source>
</evidence>
<dbReference type="CDD" id="cd07936">
    <property type="entry name" value="SCAN"/>
    <property type="match status" value="1"/>
</dbReference>
<evidence type="ECO:0000256" key="11">
    <source>
        <dbReference type="PROSITE-ProRule" id="PRU00042"/>
    </source>
</evidence>
<dbReference type="InterPro" id="IPR038269">
    <property type="entry name" value="SCAN_sf"/>
</dbReference>
<dbReference type="PANTHER" id="PTHR23226">
    <property type="entry name" value="ZINC FINGER AND SCAN DOMAIN-CONTAINING"/>
    <property type="match status" value="1"/>
</dbReference>
<accession>F7EG80</accession>
<feature type="domain" description="C2H2-type" evidence="13">
    <location>
        <begin position="336"/>
        <end position="363"/>
    </location>
</feature>
<dbReference type="GO" id="GO:0000981">
    <property type="term" value="F:DNA-binding transcription factor activity, RNA polymerase II-specific"/>
    <property type="evidence" value="ECO:0000318"/>
    <property type="project" value="GO_Central"/>
</dbReference>
<comment type="function">
    <text evidence="1">May be involved in transcriptional regulation.</text>
</comment>
<dbReference type="GO" id="GO:0008270">
    <property type="term" value="F:zinc ion binding"/>
    <property type="evidence" value="ECO:0007669"/>
    <property type="project" value="UniProtKB-KW"/>
</dbReference>
<keyword evidence="4" id="KW-0479">Metal-binding</keyword>
<dbReference type="SMART" id="SM00431">
    <property type="entry name" value="SCAN"/>
    <property type="match status" value="1"/>
</dbReference>